<organism evidence="2 3">
    <name type="scientific">Parapedobacter luteus</name>
    <dbReference type="NCBI Taxonomy" id="623280"/>
    <lineage>
        <taxon>Bacteria</taxon>
        <taxon>Pseudomonadati</taxon>
        <taxon>Bacteroidota</taxon>
        <taxon>Sphingobacteriia</taxon>
        <taxon>Sphingobacteriales</taxon>
        <taxon>Sphingobacteriaceae</taxon>
        <taxon>Parapedobacter</taxon>
    </lineage>
</organism>
<dbReference type="AlphaFoldDB" id="A0A1T5C988"/>
<accession>A0A1T5C988</accession>
<name>A0A1T5C988_9SPHI</name>
<evidence type="ECO:0000313" key="3">
    <source>
        <dbReference type="Proteomes" id="UP000190541"/>
    </source>
</evidence>
<keyword evidence="3" id="KW-1185">Reference proteome</keyword>
<sequence length="208" mass="25053">MLHKHIATTIYLNFKRFLTTHFPQSNLNASLGEVRADYELLISTWLGYDKHTKQDLEKASQLAINIFEDLFLGHAEPLYALINQWDIRRDIYMFNQFRGLNNGNYEAWESFDETHEVQRQQIIIETTLDNINYKNIISKFVERDYDDTPDLITSRIFFIHPDKHMYYLYFDSEVCVGSKDVTKLIQYYHKYYRYINNAKKTEFEQFIL</sequence>
<evidence type="ECO:0000313" key="2">
    <source>
        <dbReference type="EMBL" id="SKB56132.1"/>
    </source>
</evidence>
<dbReference type="InterPro" id="IPR024976">
    <property type="entry name" value="DUF3885"/>
</dbReference>
<reference evidence="2 3" key="1">
    <citation type="submission" date="2017-02" db="EMBL/GenBank/DDBJ databases">
        <authorList>
            <person name="Peterson S.W."/>
        </authorList>
    </citation>
    <scope>NUCLEOTIDE SEQUENCE [LARGE SCALE GENOMIC DNA]</scope>
    <source>
        <strain evidence="2 3">DSM 22899</strain>
    </source>
</reference>
<dbReference type="EMBL" id="FUYS01000004">
    <property type="protein sequence ID" value="SKB56132.1"/>
    <property type="molecule type" value="Genomic_DNA"/>
</dbReference>
<dbReference type="Pfam" id="PF13021">
    <property type="entry name" value="DUF3885"/>
    <property type="match status" value="1"/>
</dbReference>
<feature type="domain" description="DUF3885" evidence="1">
    <location>
        <begin position="35"/>
        <end position="195"/>
    </location>
</feature>
<proteinExistence type="predicted"/>
<gene>
    <name evidence="2" type="ORF">SAMN05660226_01991</name>
</gene>
<dbReference type="Proteomes" id="UP000190541">
    <property type="component" value="Unassembled WGS sequence"/>
</dbReference>
<protein>
    <recommendedName>
        <fullName evidence="1">DUF3885 domain-containing protein</fullName>
    </recommendedName>
</protein>
<evidence type="ECO:0000259" key="1">
    <source>
        <dbReference type="Pfam" id="PF13021"/>
    </source>
</evidence>
<dbReference type="STRING" id="623280.SAMN05660226_01991"/>